<evidence type="ECO:0000256" key="1">
    <source>
        <dbReference type="ARBA" id="ARBA00009809"/>
    </source>
</evidence>
<proteinExistence type="inferred from homology"/>
<keyword evidence="3 4" id="KW-0326">Glycosidase</keyword>
<keyword evidence="2 4" id="KW-0378">Hydrolase</keyword>
<evidence type="ECO:0000256" key="2">
    <source>
        <dbReference type="ARBA" id="ARBA00022801"/>
    </source>
</evidence>
<evidence type="ECO:0000256" key="3">
    <source>
        <dbReference type="ARBA" id="ARBA00023295"/>
    </source>
</evidence>
<feature type="domain" description="Glycoside hydrolase 35 catalytic" evidence="6">
    <location>
        <begin position="41"/>
        <end position="391"/>
    </location>
</feature>
<dbReference type="InterPro" id="IPR017853">
    <property type="entry name" value="GH"/>
</dbReference>
<evidence type="ECO:0000256" key="4">
    <source>
        <dbReference type="RuleBase" id="RU000675"/>
    </source>
</evidence>
<dbReference type="Gene3D" id="3.20.20.80">
    <property type="entry name" value="Glycosidases"/>
    <property type="match status" value="1"/>
</dbReference>
<dbReference type="Pfam" id="PF01301">
    <property type="entry name" value="Glyco_hydro_35"/>
    <property type="match status" value="1"/>
</dbReference>
<dbReference type="PROSITE" id="PS01182">
    <property type="entry name" value="GLYCOSYL_HYDROL_F35"/>
    <property type="match status" value="1"/>
</dbReference>
<comment type="caution">
    <text evidence="7">The sequence shown here is derived from an EMBL/GenBank/DDBJ whole genome shotgun (WGS) entry which is preliminary data.</text>
</comment>
<dbReference type="EC" id="3.2.1.23" evidence="4"/>
<evidence type="ECO:0000259" key="6">
    <source>
        <dbReference type="Pfam" id="PF01301"/>
    </source>
</evidence>
<evidence type="ECO:0000313" key="7">
    <source>
        <dbReference type="EMBL" id="HIZ65889.1"/>
    </source>
</evidence>
<comment type="similarity">
    <text evidence="1 5">Belongs to the glycosyl hydrolase 35 family.</text>
</comment>
<name>A0A9D2JU04_9FIRM</name>
<sequence>MEHQLNLQSFKKKERYRLSDRFYGQSKDGKELSFNNYYMEMDGKPFFGISGECHYSRVSENQWEDTILKMKMGGINILATYIFWIHHEEEEGKFRFDGNRNVRKFLKLCKKHGMYVIVRIGPFDHGEVRNGGLPDWLYGKPFDVRSLNEGFLNCTRTLYRQLARQFEGLYFKDGGPIIGAQIENEYMHSAAPWELTTGVSNEWIPGGSDGTAYMKALKDMAVEEGICTPFYTCTGWGGAAMPTEEMLPLWGGYAFWPWIFYDYEGEHPATPEYIYRDNHNNAVPKTYNFEPVYEPESFPYACCEMGGGMSCFYNYRFQFPFESVDAMANIKLAGGCNFLGYYMYRGGSNPRGEKTPYLNECQCPKISYDYQAAIGEFGQLRPSYHRLKALHLFVTNFGDEFCQMQTVLPENSQEISPEDTETLRYAVRTDGEKGFLFLNNYQDHVICQEKKDENILLRLPKEDLYIEGISLAPGEEAVFPFGLKVEGFRLKYAKAQLLTVIREAGKVTYFFFAPQGTTPEYVWDTEGIESIDGNPVEGREIRIRKPANEMSSYCVAGEDKEVTIITLTREQSLSFYQIEVQGQPTAVLCDSPFLYNEGQISLESPDKGDRTQVLFYPEQKLAMPLGVEKMNRAGNQIMKGYEIFWKKEEIQEQPVTVREVGNFRYVLELPEHCPGKKDSLLRIGYEGDVGSLFADSLLISDNFNNQALWEIGLKEALPRGTEKELTLFITPLKENVKVDVSSTMAGRMEVGSGCKAGLLSAVIKPVQEILLSLEK</sequence>
<dbReference type="GO" id="GO:0005975">
    <property type="term" value="P:carbohydrate metabolic process"/>
    <property type="evidence" value="ECO:0007669"/>
    <property type="project" value="InterPro"/>
</dbReference>
<dbReference type="InterPro" id="IPR031330">
    <property type="entry name" value="Gly_Hdrlase_35_cat"/>
</dbReference>
<gene>
    <name evidence="7" type="ORF">H9809_08330</name>
</gene>
<evidence type="ECO:0000256" key="5">
    <source>
        <dbReference type="RuleBase" id="RU003679"/>
    </source>
</evidence>
<dbReference type="PRINTS" id="PR00742">
    <property type="entry name" value="GLHYDRLASE35"/>
</dbReference>
<dbReference type="AlphaFoldDB" id="A0A9D2JU04"/>
<dbReference type="PANTHER" id="PTHR23421">
    <property type="entry name" value="BETA-GALACTOSIDASE RELATED"/>
    <property type="match status" value="1"/>
</dbReference>
<accession>A0A9D2JU04</accession>
<organism evidence="7 8">
    <name type="scientific">Candidatus Blautia pullicola</name>
    <dbReference type="NCBI Taxonomy" id="2838498"/>
    <lineage>
        <taxon>Bacteria</taxon>
        <taxon>Bacillati</taxon>
        <taxon>Bacillota</taxon>
        <taxon>Clostridia</taxon>
        <taxon>Lachnospirales</taxon>
        <taxon>Lachnospiraceae</taxon>
        <taxon>Blautia</taxon>
    </lineage>
</organism>
<dbReference type="EMBL" id="DXBG01000190">
    <property type="protein sequence ID" value="HIZ65889.1"/>
    <property type="molecule type" value="Genomic_DNA"/>
</dbReference>
<comment type="catalytic activity">
    <reaction evidence="4">
        <text>Hydrolysis of terminal non-reducing beta-D-galactose residues in beta-D-galactosides.</text>
        <dbReference type="EC" id="3.2.1.23"/>
    </reaction>
</comment>
<protein>
    <recommendedName>
        <fullName evidence="4">Beta-galactosidase</fullName>
        <ecNumber evidence="4">3.2.1.23</ecNumber>
    </recommendedName>
</protein>
<dbReference type="Proteomes" id="UP000824056">
    <property type="component" value="Unassembled WGS sequence"/>
</dbReference>
<reference evidence="7" key="2">
    <citation type="submission" date="2021-04" db="EMBL/GenBank/DDBJ databases">
        <authorList>
            <person name="Gilroy R."/>
        </authorList>
    </citation>
    <scope>NUCLEOTIDE SEQUENCE</scope>
    <source>
        <strain evidence="7">1068</strain>
    </source>
</reference>
<dbReference type="InterPro" id="IPR019801">
    <property type="entry name" value="Glyco_hydro_35_CS"/>
</dbReference>
<evidence type="ECO:0000313" key="8">
    <source>
        <dbReference type="Proteomes" id="UP000824056"/>
    </source>
</evidence>
<reference evidence="7" key="1">
    <citation type="journal article" date="2021" name="PeerJ">
        <title>Extensive microbial diversity within the chicken gut microbiome revealed by metagenomics and culture.</title>
        <authorList>
            <person name="Gilroy R."/>
            <person name="Ravi A."/>
            <person name="Getino M."/>
            <person name="Pursley I."/>
            <person name="Horton D.L."/>
            <person name="Alikhan N.F."/>
            <person name="Baker D."/>
            <person name="Gharbi K."/>
            <person name="Hall N."/>
            <person name="Watson M."/>
            <person name="Adriaenssens E.M."/>
            <person name="Foster-Nyarko E."/>
            <person name="Jarju S."/>
            <person name="Secka A."/>
            <person name="Antonio M."/>
            <person name="Oren A."/>
            <person name="Chaudhuri R.R."/>
            <person name="La Ragione R."/>
            <person name="Hildebrand F."/>
            <person name="Pallen M.J."/>
        </authorList>
    </citation>
    <scope>NUCLEOTIDE SEQUENCE</scope>
    <source>
        <strain evidence="7">1068</strain>
    </source>
</reference>
<dbReference type="InterPro" id="IPR001944">
    <property type="entry name" value="Glycoside_Hdrlase_35"/>
</dbReference>
<dbReference type="GO" id="GO:0004565">
    <property type="term" value="F:beta-galactosidase activity"/>
    <property type="evidence" value="ECO:0007669"/>
    <property type="project" value="UniProtKB-EC"/>
</dbReference>
<dbReference type="SUPFAM" id="SSF51445">
    <property type="entry name" value="(Trans)glycosidases"/>
    <property type="match status" value="1"/>
</dbReference>